<protein>
    <recommendedName>
        <fullName evidence="5">Myosin motor domain-containing protein</fullName>
    </recommendedName>
</protein>
<dbReference type="SMART" id="SM00242">
    <property type="entry name" value="MYSc"/>
    <property type="match status" value="1"/>
</dbReference>
<dbReference type="GO" id="GO:0030048">
    <property type="term" value="P:actin filament-based movement"/>
    <property type="evidence" value="ECO:0007669"/>
    <property type="project" value="TreeGrafter"/>
</dbReference>
<feature type="non-terminal residue" evidence="6">
    <location>
        <position position="197"/>
    </location>
</feature>
<comment type="similarity">
    <text evidence="4">Belongs to the TRAFAC class myosin-kinesin ATPase superfamily. Myosin family.</text>
</comment>
<dbReference type="EMBL" id="OB676466">
    <property type="protein sequence ID" value="CAD7236088.1"/>
    <property type="molecule type" value="Genomic_DNA"/>
</dbReference>
<dbReference type="GO" id="GO:0051015">
    <property type="term" value="F:actin filament binding"/>
    <property type="evidence" value="ECO:0007669"/>
    <property type="project" value="TreeGrafter"/>
</dbReference>
<dbReference type="Pfam" id="PF00063">
    <property type="entry name" value="Myosin_head"/>
    <property type="match status" value="1"/>
</dbReference>
<dbReference type="SUPFAM" id="SSF52540">
    <property type="entry name" value="P-loop containing nucleoside triphosphate hydrolases"/>
    <property type="match status" value="1"/>
</dbReference>
<dbReference type="OrthoDB" id="6108017at2759"/>
<dbReference type="AlphaFoldDB" id="A0A7R8WRY4"/>
<dbReference type="GO" id="GO:0000146">
    <property type="term" value="F:microfilament motor activity"/>
    <property type="evidence" value="ECO:0007669"/>
    <property type="project" value="TreeGrafter"/>
</dbReference>
<evidence type="ECO:0000313" key="7">
    <source>
        <dbReference type="EMBL" id="CAD7237040.1"/>
    </source>
</evidence>
<feature type="domain" description="Myosin motor" evidence="5">
    <location>
        <begin position="1"/>
        <end position="197"/>
    </location>
</feature>
<dbReference type="Gene3D" id="1.20.58.530">
    <property type="match status" value="1"/>
</dbReference>
<keyword evidence="2" id="KW-0067">ATP-binding</keyword>
<reference evidence="6" key="1">
    <citation type="submission" date="2020-11" db="EMBL/GenBank/DDBJ databases">
        <authorList>
            <person name="Tran Van P."/>
        </authorList>
    </citation>
    <scope>NUCLEOTIDE SEQUENCE</scope>
</reference>
<dbReference type="GO" id="GO:0005524">
    <property type="term" value="F:ATP binding"/>
    <property type="evidence" value="ECO:0007669"/>
    <property type="project" value="UniProtKB-KW"/>
</dbReference>
<evidence type="ECO:0000256" key="3">
    <source>
        <dbReference type="ARBA" id="ARBA00023203"/>
    </source>
</evidence>
<evidence type="ECO:0000256" key="2">
    <source>
        <dbReference type="ARBA" id="ARBA00022840"/>
    </source>
</evidence>
<dbReference type="PANTHER" id="PTHR13140:SF745">
    <property type="entry name" value="UNCONVENTIONAL MYOSIN-VI"/>
    <property type="match status" value="1"/>
</dbReference>
<evidence type="ECO:0000259" key="5">
    <source>
        <dbReference type="PROSITE" id="PS51456"/>
    </source>
</evidence>
<dbReference type="GO" id="GO:0005886">
    <property type="term" value="C:plasma membrane"/>
    <property type="evidence" value="ECO:0007669"/>
    <property type="project" value="TreeGrafter"/>
</dbReference>
<keyword evidence="3 4" id="KW-0009">Actin-binding</keyword>
<dbReference type="GO" id="GO:0007015">
    <property type="term" value="P:actin filament organization"/>
    <property type="evidence" value="ECO:0007669"/>
    <property type="project" value="TreeGrafter"/>
</dbReference>
<evidence type="ECO:0000256" key="4">
    <source>
        <dbReference type="PROSITE-ProRule" id="PRU00782"/>
    </source>
</evidence>
<dbReference type="GO" id="GO:0030139">
    <property type="term" value="C:endocytic vesicle"/>
    <property type="evidence" value="ECO:0007669"/>
    <property type="project" value="TreeGrafter"/>
</dbReference>
<dbReference type="PANTHER" id="PTHR13140">
    <property type="entry name" value="MYOSIN"/>
    <property type="match status" value="1"/>
</dbReference>
<organism evidence="6">
    <name type="scientific">Cyprideis torosa</name>
    <dbReference type="NCBI Taxonomy" id="163714"/>
    <lineage>
        <taxon>Eukaryota</taxon>
        <taxon>Metazoa</taxon>
        <taxon>Ecdysozoa</taxon>
        <taxon>Arthropoda</taxon>
        <taxon>Crustacea</taxon>
        <taxon>Oligostraca</taxon>
        <taxon>Ostracoda</taxon>
        <taxon>Podocopa</taxon>
        <taxon>Podocopida</taxon>
        <taxon>Cytherocopina</taxon>
        <taxon>Cytheroidea</taxon>
        <taxon>Cytherideidae</taxon>
        <taxon>Cyprideis</taxon>
    </lineage>
</organism>
<sequence length="197" mass="21950">MDKAMQTLGISDQDRMCIYTVVAAVLHLGNITFEDNPEDTRGGGKVSPSSAESLATAAKLLGVEGEELQQALLARVMQTTKGGYKGTVILVPLKPQEASNARDALAKAMYSRLFDYIVHRINQSIPFQSSAHYIGVLDIAGFEYFPVNSFEQFCINYCNEKLQQFFNERVLKDEQSLYAKEGLNVPHIEYVDNQDCI</sequence>
<accession>A0A7R8WRY4</accession>
<keyword evidence="4" id="KW-0518">Myosin</keyword>
<comment type="caution">
    <text evidence="4">Lacks conserved residue(s) required for the propagation of feature annotation.</text>
</comment>
<keyword evidence="4" id="KW-0505">Motor protein</keyword>
<dbReference type="InterPro" id="IPR001609">
    <property type="entry name" value="Myosin_head_motor_dom-like"/>
</dbReference>
<dbReference type="EMBL" id="OB684169">
    <property type="protein sequence ID" value="CAD7237040.1"/>
    <property type="molecule type" value="Genomic_DNA"/>
</dbReference>
<dbReference type="GO" id="GO:0016459">
    <property type="term" value="C:myosin complex"/>
    <property type="evidence" value="ECO:0007669"/>
    <property type="project" value="UniProtKB-KW"/>
</dbReference>
<dbReference type="InterPro" id="IPR027417">
    <property type="entry name" value="P-loop_NTPase"/>
</dbReference>
<dbReference type="Gene3D" id="1.20.120.720">
    <property type="entry name" value="Myosin VI head, motor domain, U50 subdomain"/>
    <property type="match status" value="1"/>
</dbReference>
<dbReference type="PROSITE" id="PS51456">
    <property type="entry name" value="MYOSIN_MOTOR"/>
    <property type="match status" value="1"/>
</dbReference>
<evidence type="ECO:0000313" key="6">
    <source>
        <dbReference type="EMBL" id="CAD7236088.1"/>
    </source>
</evidence>
<evidence type="ECO:0000256" key="1">
    <source>
        <dbReference type="ARBA" id="ARBA00022741"/>
    </source>
</evidence>
<gene>
    <name evidence="6" type="ORF">CTOB1V02_LOCUS13903</name>
    <name evidence="7" type="ORF">CTOB1V02_LOCUS14855</name>
</gene>
<proteinExistence type="inferred from homology"/>
<keyword evidence="1" id="KW-0547">Nucleotide-binding</keyword>
<dbReference type="PRINTS" id="PR00193">
    <property type="entry name" value="MYOSINHEAVY"/>
</dbReference>
<name>A0A7R8WRY4_9CRUS</name>